<dbReference type="GO" id="GO:0052851">
    <property type="term" value="F:ferric-chelate reductase (NADPH) activity"/>
    <property type="evidence" value="ECO:0007669"/>
    <property type="project" value="TreeGrafter"/>
</dbReference>
<reference evidence="4" key="1">
    <citation type="submission" date="2016-10" db="EMBL/GenBank/DDBJ databases">
        <authorList>
            <person name="Varghese N."/>
            <person name="Submissions S."/>
        </authorList>
    </citation>
    <scope>NUCLEOTIDE SEQUENCE [LARGE SCALE GENOMIC DNA]</scope>
    <source>
        <strain evidence="4">DSM 22703</strain>
    </source>
</reference>
<protein>
    <recommendedName>
        <fullName evidence="2">Pyrroline-5-carboxylate reductase catalytic N-terminal domain-containing protein</fullName>
    </recommendedName>
</protein>
<dbReference type="PANTHER" id="PTHR14239">
    <property type="entry name" value="DUDULIN-RELATED"/>
    <property type="match status" value="1"/>
</dbReference>
<evidence type="ECO:0000313" key="3">
    <source>
        <dbReference type="EMBL" id="SDA40217.1"/>
    </source>
</evidence>
<dbReference type="SUPFAM" id="SSF51735">
    <property type="entry name" value="NAD(P)-binding Rossmann-fold domains"/>
    <property type="match status" value="1"/>
</dbReference>
<dbReference type="PANTHER" id="PTHR14239:SF0">
    <property type="entry name" value="F420-DEPENDENT NADP REDUCTASE"/>
    <property type="match status" value="1"/>
</dbReference>
<dbReference type="GO" id="GO:0005886">
    <property type="term" value="C:plasma membrane"/>
    <property type="evidence" value="ECO:0007669"/>
    <property type="project" value="TreeGrafter"/>
</dbReference>
<dbReference type="InterPro" id="IPR036291">
    <property type="entry name" value="NAD(P)-bd_dom_sf"/>
</dbReference>
<dbReference type="InterPro" id="IPR028939">
    <property type="entry name" value="P5C_Rdtase_cat_N"/>
</dbReference>
<dbReference type="InterPro" id="IPR051267">
    <property type="entry name" value="STEAP_metalloreductase"/>
</dbReference>
<proteinExistence type="predicted"/>
<dbReference type="AlphaFoldDB" id="A0A1G5V4K6"/>
<name>A0A1G5V4K6_9BACT</name>
<keyword evidence="1" id="KW-0560">Oxidoreductase</keyword>
<gene>
    <name evidence="3" type="ORF">SAMN03080617_00304</name>
</gene>
<accession>A0A1G5V4K6</accession>
<keyword evidence="4" id="KW-1185">Reference proteome</keyword>
<sequence>MKKIGVLGSGVVGRTLADGFVKRGFEVMLGTGNPNKLSDWQSGANGKVGSFEKAADFGDLIILAVKGTAALKIAEQVKVGISDKTVLDVCNPIADESPKDGVRKFFTTEESLMEMLQNLVPEAHFVKAFNYIDSKAMINSAKSKAQIMNICGNEDVAKTEAKEVLALFGFKPKDMGKAEAAREIELMAISL</sequence>
<dbReference type="STRING" id="279824.SAMN03080617_00304"/>
<dbReference type="GO" id="GO:0015677">
    <property type="term" value="P:copper ion import"/>
    <property type="evidence" value="ECO:0007669"/>
    <property type="project" value="TreeGrafter"/>
</dbReference>
<dbReference type="OrthoDB" id="9786864at2"/>
<feature type="domain" description="Pyrroline-5-carboxylate reductase catalytic N-terminal" evidence="2">
    <location>
        <begin position="3"/>
        <end position="92"/>
    </location>
</feature>
<evidence type="ECO:0000259" key="2">
    <source>
        <dbReference type="Pfam" id="PF03807"/>
    </source>
</evidence>
<dbReference type="Pfam" id="PF03807">
    <property type="entry name" value="F420_oxidored"/>
    <property type="match status" value="1"/>
</dbReference>
<organism evidence="3 4">
    <name type="scientific">Algoriphagus alkaliphilus</name>
    <dbReference type="NCBI Taxonomy" id="279824"/>
    <lineage>
        <taxon>Bacteria</taxon>
        <taxon>Pseudomonadati</taxon>
        <taxon>Bacteroidota</taxon>
        <taxon>Cytophagia</taxon>
        <taxon>Cytophagales</taxon>
        <taxon>Cyclobacteriaceae</taxon>
        <taxon>Algoriphagus</taxon>
    </lineage>
</organism>
<dbReference type="Proteomes" id="UP000198756">
    <property type="component" value="Unassembled WGS sequence"/>
</dbReference>
<dbReference type="EMBL" id="FMXE01000002">
    <property type="protein sequence ID" value="SDA40217.1"/>
    <property type="molecule type" value="Genomic_DNA"/>
</dbReference>
<evidence type="ECO:0000313" key="4">
    <source>
        <dbReference type="Proteomes" id="UP000198756"/>
    </source>
</evidence>
<dbReference type="Gene3D" id="3.40.50.720">
    <property type="entry name" value="NAD(P)-binding Rossmann-like Domain"/>
    <property type="match status" value="1"/>
</dbReference>
<dbReference type="RefSeq" id="WP_092728172.1">
    <property type="nucleotide sequence ID" value="NZ_FMXE01000002.1"/>
</dbReference>
<dbReference type="GO" id="GO:0008823">
    <property type="term" value="F:cupric reductase (NADH) activity"/>
    <property type="evidence" value="ECO:0007669"/>
    <property type="project" value="TreeGrafter"/>
</dbReference>
<evidence type="ECO:0000256" key="1">
    <source>
        <dbReference type="ARBA" id="ARBA00023002"/>
    </source>
</evidence>